<comment type="caution">
    <text evidence="2">The sequence shown here is derived from an EMBL/GenBank/DDBJ whole genome shotgun (WGS) entry which is preliminary data.</text>
</comment>
<dbReference type="PANTHER" id="PTHR32027:SF9">
    <property type="entry name" value="BLL3847 PROTEIN"/>
    <property type="match status" value="1"/>
</dbReference>
<reference evidence="2 3" key="1">
    <citation type="submission" date="2017-11" db="EMBL/GenBank/DDBJ databases">
        <title>Genome sequence of the oocydin A producing rhizobacterium Serratia plymuthica 4Rx5.</title>
        <authorList>
            <person name="Matilla M.A."/>
            <person name="Udaondo Z."/>
            <person name="Salmond G.P.C."/>
        </authorList>
    </citation>
    <scope>NUCLEOTIDE SEQUENCE [LARGE SCALE GENOMIC DNA]</scope>
    <source>
        <strain evidence="2 3">4Rx5</strain>
    </source>
</reference>
<dbReference type="SUPFAM" id="SSF51556">
    <property type="entry name" value="Metallo-dependent hydrolases"/>
    <property type="match status" value="1"/>
</dbReference>
<dbReference type="CDD" id="cd01293">
    <property type="entry name" value="Bact_CD"/>
    <property type="match status" value="1"/>
</dbReference>
<name>A0A318NYX3_SERPL</name>
<dbReference type="PROSITE" id="PS51318">
    <property type="entry name" value="TAT"/>
    <property type="match status" value="1"/>
</dbReference>
<dbReference type="PANTHER" id="PTHR32027">
    <property type="entry name" value="CYTOSINE DEAMINASE"/>
    <property type="match status" value="1"/>
</dbReference>
<dbReference type="GO" id="GO:0016814">
    <property type="term" value="F:hydrolase activity, acting on carbon-nitrogen (but not peptide) bonds, in cyclic amidines"/>
    <property type="evidence" value="ECO:0007669"/>
    <property type="project" value="TreeGrafter"/>
</dbReference>
<sequence>MEKNQQQSRRAFLSQTGKLTTACAVIGLTGGVAQAAPQAGGHCAPEAKPMTLTDHHYMLSDVRLEEGFEYDGDTVIGTRTALYQLEIKDGNIAAIHAADAAPIAGVPRYQAQGQLLLPAFRDMHIHLDKTFYSGPWQAPRPRQGKTIMDMIALEQTLIPKLLPTSQQRAENLIALLQSKGSTVARSHCNIDPVSGLKSLEHLQRALENHQADFSCEIVAFPQHGLLHSKVDGLMREAMQMGVQYVGGLDPTNVDGAMEASLDAMFQIALDTGKGVDIHLHETSPAGVAAINYMIATVEKNPALRGKVTISHAFALTTLNPNELAETATRLAAQQITIASTVPIGGLMMPLPQLSEKGVFVMTGTDSVIDHWSPFGTGDILEKANLYAQLYRGSDEFHLSRAMAISTGGVLPLNDKGQRAWPKAGDSAEFVLIDASCSAEAVARLPARRATFHRGRLVAGQVSKA</sequence>
<dbReference type="InterPro" id="IPR013108">
    <property type="entry name" value="Amidohydro_3"/>
</dbReference>
<dbReference type="InterPro" id="IPR011059">
    <property type="entry name" value="Metal-dep_hydrolase_composite"/>
</dbReference>
<dbReference type="InterPro" id="IPR006311">
    <property type="entry name" value="TAT_signal"/>
</dbReference>
<evidence type="ECO:0000259" key="1">
    <source>
        <dbReference type="Pfam" id="PF07969"/>
    </source>
</evidence>
<organism evidence="2 3">
    <name type="scientific">Serratia plymuthica</name>
    <dbReference type="NCBI Taxonomy" id="82996"/>
    <lineage>
        <taxon>Bacteria</taxon>
        <taxon>Pseudomonadati</taxon>
        <taxon>Pseudomonadota</taxon>
        <taxon>Gammaproteobacteria</taxon>
        <taxon>Enterobacterales</taxon>
        <taxon>Yersiniaceae</taxon>
        <taxon>Serratia</taxon>
    </lineage>
</organism>
<dbReference type="RefSeq" id="WP_041416676.1">
    <property type="nucleotide sequence ID" value="NZ_JADCNO010000011.1"/>
</dbReference>
<accession>A0A318NYX3</accession>
<dbReference type="SUPFAM" id="SSF51338">
    <property type="entry name" value="Composite domain of metallo-dependent hydrolases"/>
    <property type="match status" value="1"/>
</dbReference>
<proteinExistence type="predicted"/>
<gene>
    <name evidence="2" type="ORF">CT690_18980</name>
</gene>
<dbReference type="Pfam" id="PF07969">
    <property type="entry name" value="Amidohydro_3"/>
    <property type="match status" value="1"/>
</dbReference>
<evidence type="ECO:0000313" key="2">
    <source>
        <dbReference type="EMBL" id="PYD37472.1"/>
    </source>
</evidence>
<dbReference type="EMBL" id="PESE01000006">
    <property type="protein sequence ID" value="PYD37472.1"/>
    <property type="molecule type" value="Genomic_DNA"/>
</dbReference>
<dbReference type="AlphaFoldDB" id="A0A318NYX3"/>
<dbReference type="InterPro" id="IPR032466">
    <property type="entry name" value="Metal_Hydrolase"/>
</dbReference>
<evidence type="ECO:0000313" key="3">
    <source>
        <dbReference type="Proteomes" id="UP000248196"/>
    </source>
</evidence>
<dbReference type="Proteomes" id="UP000248196">
    <property type="component" value="Unassembled WGS sequence"/>
</dbReference>
<dbReference type="Gene3D" id="2.30.40.10">
    <property type="entry name" value="Urease, subunit C, domain 1"/>
    <property type="match status" value="1"/>
</dbReference>
<dbReference type="InterPro" id="IPR052349">
    <property type="entry name" value="Metallo-hydrolase_Enzymes"/>
</dbReference>
<dbReference type="NCBIfam" id="NF005312">
    <property type="entry name" value="PRK06846.1"/>
    <property type="match status" value="1"/>
</dbReference>
<feature type="domain" description="Amidohydrolase 3" evidence="1">
    <location>
        <begin position="166"/>
        <end position="457"/>
    </location>
</feature>
<dbReference type="Gene3D" id="3.20.20.140">
    <property type="entry name" value="Metal-dependent hydrolases"/>
    <property type="match status" value="1"/>
</dbReference>
<dbReference type="OrthoDB" id="9815027at2"/>
<protein>
    <submittedName>
        <fullName evidence="2">Deaminase</fullName>
    </submittedName>
</protein>